<evidence type="ECO:0000256" key="1">
    <source>
        <dbReference type="SAM" id="MobiDB-lite"/>
    </source>
</evidence>
<gene>
    <name evidence="2" type="ORF">BLA6863_06797</name>
</gene>
<proteinExistence type="predicted"/>
<sequence length="206" mass="22668">MHRACSVFCNVHSSGKPSWRPPVFLHTASTPRAIEKTPCTARARFSATFIHQVSPAGAARFPAHGIDAACYRTNTVHRACAMFRRVHSLPERLRVAAGHLVSPSSFRPPWPTRLSRSQRRSPARASPSNRPASASATRAASTSSLVATPPCTLHPGVPPQHARLHFTVTRSVAPLPCRPSGHRSAHAFQPRWRHRPGARRHPHTDR</sequence>
<feature type="region of interest" description="Disordered" evidence="1">
    <location>
        <begin position="177"/>
        <end position="206"/>
    </location>
</feature>
<evidence type="ECO:0000313" key="3">
    <source>
        <dbReference type="Proteomes" id="UP000494170"/>
    </source>
</evidence>
<reference evidence="2 3" key="1">
    <citation type="submission" date="2019-09" db="EMBL/GenBank/DDBJ databases">
        <authorList>
            <person name="Depoorter E."/>
        </authorList>
    </citation>
    <scope>NUCLEOTIDE SEQUENCE [LARGE SCALE GENOMIC DNA]</scope>
    <source>
        <strain evidence="2">LMG 6863</strain>
    </source>
</reference>
<organism evidence="2 3">
    <name type="scientific">Burkholderia lata (strain ATCC 17760 / DSM 23089 / LMG 22485 / NCIMB 9086 / R18194 / 383)</name>
    <dbReference type="NCBI Taxonomy" id="482957"/>
    <lineage>
        <taxon>Bacteria</taxon>
        <taxon>Pseudomonadati</taxon>
        <taxon>Pseudomonadota</taxon>
        <taxon>Betaproteobacteria</taxon>
        <taxon>Burkholderiales</taxon>
        <taxon>Burkholderiaceae</taxon>
        <taxon>Burkholderia</taxon>
        <taxon>Burkholderia cepacia complex</taxon>
    </lineage>
</organism>
<protein>
    <submittedName>
        <fullName evidence="2">Uncharacterized protein</fullName>
    </submittedName>
</protein>
<evidence type="ECO:0000313" key="2">
    <source>
        <dbReference type="EMBL" id="VWC37694.1"/>
    </source>
</evidence>
<name>A0A6P2S4K5_BURL3</name>
<feature type="region of interest" description="Disordered" evidence="1">
    <location>
        <begin position="106"/>
        <end position="158"/>
    </location>
</feature>
<dbReference type="Proteomes" id="UP000494170">
    <property type="component" value="Unassembled WGS sequence"/>
</dbReference>
<accession>A0A6P2S4K5</accession>
<feature type="compositionally biased region" description="Low complexity" evidence="1">
    <location>
        <begin position="123"/>
        <end position="144"/>
    </location>
</feature>
<feature type="compositionally biased region" description="Basic residues" evidence="1">
    <location>
        <begin position="180"/>
        <end position="206"/>
    </location>
</feature>
<dbReference type="EMBL" id="CABVPY010000073">
    <property type="protein sequence ID" value="VWC37694.1"/>
    <property type="molecule type" value="Genomic_DNA"/>
</dbReference>
<dbReference type="AlphaFoldDB" id="A0A6P2S4K5"/>